<evidence type="ECO:0000313" key="4">
    <source>
        <dbReference type="Proteomes" id="UP000253426"/>
    </source>
</evidence>
<protein>
    <recommendedName>
        <fullName evidence="5">Lipoprotein</fullName>
    </recommendedName>
</protein>
<accession>A0A366HDH4</accession>
<name>A0A366HDH4_9BACT</name>
<evidence type="ECO:0008006" key="5">
    <source>
        <dbReference type="Google" id="ProtNLM"/>
    </source>
</evidence>
<dbReference type="Proteomes" id="UP000253426">
    <property type="component" value="Unassembled WGS sequence"/>
</dbReference>
<organism evidence="3 4">
    <name type="scientific">Roseimicrobium gellanilyticum</name>
    <dbReference type="NCBI Taxonomy" id="748857"/>
    <lineage>
        <taxon>Bacteria</taxon>
        <taxon>Pseudomonadati</taxon>
        <taxon>Verrucomicrobiota</taxon>
        <taxon>Verrucomicrobiia</taxon>
        <taxon>Verrucomicrobiales</taxon>
        <taxon>Verrucomicrobiaceae</taxon>
        <taxon>Roseimicrobium</taxon>
    </lineage>
</organism>
<gene>
    <name evidence="3" type="ORF">DES53_10991</name>
</gene>
<sequence length="40" mass="3978">MKATIAALVLAVAGLTLSSCASKNPPPPQPSVDMGHTSSK</sequence>
<dbReference type="EMBL" id="QNRR01000009">
    <property type="protein sequence ID" value="RBP39664.1"/>
    <property type="molecule type" value="Genomic_DNA"/>
</dbReference>
<comment type="caution">
    <text evidence="3">The sequence shown here is derived from an EMBL/GenBank/DDBJ whole genome shotgun (WGS) entry which is preliminary data.</text>
</comment>
<evidence type="ECO:0000256" key="2">
    <source>
        <dbReference type="SAM" id="SignalP"/>
    </source>
</evidence>
<feature type="chain" id="PRO_5017059493" description="Lipoprotein" evidence="2">
    <location>
        <begin position="22"/>
        <end position="40"/>
    </location>
</feature>
<dbReference type="AlphaFoldDB" id="A0A366HDH4"/>
<feature type="signal peptide" evidence="2">
    <location>
        <begin position="1"/>
        <end position="21"/>
    </location>
</feature>
<dbReference type="RefSeq" id="WP_281270190.1">
    <property type="nucleotide sequence ID" value="NZ_QNRR01000009.1"/>
</dbReference>
<evidence type="ECO:0000256" key="1">
    <source>
        <dbReference type="SAM" id="MobiDB-lite"/>
    </source>
</evidence>
<proteinExistence type="predicted"/>
<evidence type="ECO:0000313" key="3">
    <source>
        <dbReference type="EMBL" id="RBP39664.1"/>
    </source>
</evidence>
<feature type="region of interest" description="Disordered" evidence="1">
    <location>
        <begin position="19"/>
        <end position="40"/>
    </location>
</feature>
<dbReference type="PROSITE" id="PS51257">
    <property type="entry name" value="PROKAR_LIPOPROTEIN"/>
    <property type="match status" value="1"/>
</dbReference>
<keyword evidence="2" id="KW-0732">Signal</keyword>
<reference evidence="3 4" key="1">
    <citation type="submission" date="2018-06" db="EMBL/GenBank/DDBJ databases">
        <title>Genomic Encyclopedia of Type Strains, Phase IV (KMG-IV): sequencing the most valuable type-strain genomes for metagenomic binning, comparative biology and taxonomic classification.</title>
        <authorList>
            <person name="Goeker M."/>
        </authorList>
    </citation>
    <scope>NUCLEOTIDE SEQUENCE [LARGE SCALE GENOMIC DNA]</scope>
    <source>
        <strain evidence="3 4">DSM 25532</strain>
    </source>
</reference>
<keyword evidence="4" id="KW-1185">Reference proteome</keyword>